<dbReference type="EC" id="5.2.1.8" evidence="1"/>
<dbReference type="SUPFAM" id="SSF54534">
    <property type="entry name" value="FKBP-like"/>
    <property type="match status" value="1"/>
</dbReference>
<dbReference type="PROSITE" id="PS50059">
    <property type="entry name" value="FKBP_PPIASE"/>
    <property type="match status" value="1"/>
</dbReference>
<gene>
    <name evidence="4" type="ORF">TL16_g12021</name>
</gene>
<reference evidence="5" key="1">
    <citation type="journal article" date="2023" name="Commun. Biol.">
        <title>Genome analysis of Parmales, the sister group of diatoms, reveals the evolutionary specialization of diatoms from phago-mixotrophs to photoautotrophs.</title>
        <authorList>
            <person name="Ban H."/>
            <person name="Sato S."/>
            <person name="Yoshikawa S."/>
            <person name="Yamada K."/>
            <person name="Nakamura Y."/>
            <person name="Ichinomiya M."/>
            <person name="Sato N."/>
            <person name="Blanc-Mathieu R."/>
            <person name="Endo H."/>
            <person name="Kuwata A."/>
            <person name="Ogata H."/>
        </authorList>
    </citation>
    <scope>NUCLEOTIDE SEQUENCE [LARGE SCALE GENOMIC DNA]</scope>
</reference>
<dbReference type="Gene3D" id="3.10.50.40">
    <property type="match status" value="1"/>
</dbReference>
<dbReference type="EMBL" id="BLQM01000468">
    <property type="protein sequence ID" value="GMH91308.1"/>
    <property type="molecule type" value="Genomic_DNA"/>
</dbReference>
<comment type="caution">
    <text evidence="4">The sequence shown here is derived from an EMBL/GenBank/DDBJ whole genome shotgun (WGS) entry which is preliminary data.</text>
</comment>
<dbReference type="InterPro" id="IPR046357">
    <property type="entry name" value="PPIase_dom_sf"/>
</dbReference>
<evidence type="ECO:0000259" key="3">
    <source>
        <dbReference type="PROSITE" id="PS50059"/>
    </source>
</evidence>
<accession>A0A9W7ETP2</accession>
<feature type="signal peptide" evidence="2">
    <location>
        <begin position="1"/>
        <end position="20"/>
    </location>
</feature>
<evidence type="ECO:0000313" key="4">
    <source>
        <dbReference type="EMBL" id="GMH91308.1"/>
    </source>
</evidence>
<dbReference type="GO" id="GO:0003755">
    <property type="term" value="F:peptidyl-prolyl cis-trans isomerase activity"/>
    <property type="evidence" value="ECO:0007669"/>
    <property type="project" value="UniProtKB-KW"/>
</dbReference>
<keyword evidence="1" id="KW-0697">Rotamase</keyword>
<sequence length="328" mass="36134">MHLIRKSAIIVGFLLQFATCIQFPTPRRTFFSTFIGYALPISSVFALNSDEFEITYDPAKGPLGLVLQDVTFSTALRVQIKSISPTSQILSQSPFQSHIKRISSTYLSSYEEYLSDVKKGVAGEPGLIISSINGISTERTNAQGVRQILSSEIPKMNGEPIRIVLKSSSGFNERLRDLKEEENVSTNISPKSDTSEAGDLRVMQLRRPLTVDATIAGFGDLVEIAYKAYYLPKNVEDVEKGGGRVPFDSSSVRNDDTTIQFVLGKQPFGQFPPAFNVGIENMRIGEVRGVEVPSVLGYGEEGLKKFGVPSGVRLYFEIELKAVNALYK</sequence>
<dbReference type="AlphaFoldDB" id="A0A9W7ETP2"/>
<evidence type="ECO:0000313" key="5">
    <source>
        <dbReference type="Proteomes" id="UP001162640"/>
    </source>
</evidence>
<keyword evidence="2" id="KW-0732">Signal</keyword>
<evidence type="ECO:0000256" key="2">
    <source>
        <dbReference type="SAM" id="SignalP"/>
    </source>
</evidence>
<protein>
    <recommendedName>
        <fullName evidence="1">peptidylprolyl isomerase</fullName>
        <ecNumber evidence="1">5.2.1.8</ecNumber>
    </recommendedName>
</protein>
<dbReference type="Pfam" id="PF00254">
    <property type="entry name" value="FKBP_C"/>
    <property type="match status" value="1"/>
</dbReference>
<feature type="chain" id="PRO_5040721425" description="peptidylprolyl isomerase" evidence="2">
    <location>
        <begin position="21"/>
        <end position="328"/>
    </location>
</feature>
<evidence type="ECO:0000256" key="1">
    <source>
        <dbReference type="PROSITE-ProRule" id="PRU00277"/>
    </source>
</evidence>
<comment type="catalytic activity">
    <reaction evidence="1">
        <text>[protein]-peptidylproline (omega=180) = [protein]-peptidylproline (omega=0)</text>
        <dbReference type="Rhea" id="RHEA:16237"/>
        <dbReference type="Rhea" id="RHEA-COMP:10747"/>
        <dbReference type="Rhea" id="RHEA-COMP:10748"/>
        <dbReference type="ChEBI" id="CHEBI:83833"/>
        <dbReference type="ChEBI" id="CHEBI:83834"/>
        <dbReference type="EC" id="5.2.1.8"/>
    </reaction>
</comment>
<feature type="domain" description="PPIase FKBP-type" evidence="3">
    <location>
        <begin position="219"/>
        <end position="324"/>
    </location>
</feature>
<name>A0A9W7ETP2_9STRA</name>
<dbReference type="InterPro" id="IPR001179">
    <property type="entry name" value="PPIase_FKBP_dom"/>
</dbReference>
<keyword evidence="1" id="KW-0413">Isomerase</keyword>
<proteinExistence type="predicted"/>
<organism evidence="4 5">
    <name type="scientific">Triparma laevis f. inornata</name>
    <dbReference type="NCBI Taxonomy" id="1714386"/>
    <lineage>
        <taxon>Eukaryota</taxon>
        <taxon>Sar</taxon>
        <taxon>Stramenopiles</taxon>
        <taxon>Ochrophyta</taxon>
        <taxon>Bolidophyceae</taxon>
        <taxon>Parmales</taxon>
        <taxon>Triparmaceae</taxon>
        <taxon>Triparma</taxon>
    </lineage>
</organism>
<dbReference type="Proteomes" id="UP001162640">
    <property type="component" value="Unassembled WGS sequence"/>
</dbReference>